<proteinExistence type="predicted"/>
<evidence type="ECO:0000256" key="1">
    <source>
        <dbReference type="SAM" id="MobiDB-lite"/>
    </source>
</evidence>
<feature type="compositionally biased region" description="Basic and acidic residues" evidence="1">
    <location>
        <begin position="1"/>
        <end position="22"/>
    </location>
</feature>
<evidence type="ECO:0000256" key="2">
    <source>
        <dbReference type="SAM" id="Phobius"/>
    </source>
</evidence>
<dbReference type="EMBL" id="CP108140">
    <property type="protein sequence ID" value="WTP91318.1"/>
    <property type="molecule type" value="Genomic_DNA"/>
</dbReference>
<protein>
    <submittedName>
        <fullName evidence="3">Uncharacterized protein</fullName>
    </submittedName>
</protein>
<gene>
    <name evidence="3" type="ORF">OG477_41055</name>
</gene>
<keyword evidence="2" id="KW-1133">Transmembrane helix</keyword>
<accession>A0AAU1I9L1</accession>
<name>A0AAU1I9L1_9ACTN</name>
<organism evidence="3">
    <name type="scientific">Streptomyces sp. NBC_00180</name>
    <dbReference type="NCBI Taxonomy" id="2903632"/>
    <lineage>
        <taxon>Bacteria</taxon>
        <taxon>Bacillati</taxon>
        <taxon>Actinomycetota</taxon>
        <taxon>Actinomycetes</taxon>
        <taxon>Kitasatosporales</taxon>
        <taxon>Streptomycetaceae</taxon>
        <taxon>Streptomyces</taxon>
    </lineage>
</organism>
<feature type="region of interest" description="Disordered" evidence="1">
    <location>
        <begin position="1"/>
        <end position="28"/>
    </location>
</feature>
<reference evidence="3" key="1">
    <citation type="submission" date="2022-10" db="EMBL/GenBank/DDBJ databases">
        <title>The complete genomes of actinobacterial strains from the NBC collection.</title>
        <authorList>
            <person name="Joergensen T.S."/>
            <person name="Alvarez Arevalo M."/>
            <person name="Sterndorff E.B."/>
            <person name="Faurdal D."/>
            <person name="Vuksanovic O."/>
            <person name="Mourched A.-S."/>
            <person name="Charusanti P."/>
            <person name="Shaw S."/>
            <person name="Blin K."/>
            <person name="Weber T."/>
        </authorList>
    </citation>
    <scope>NUCLEOTIDE SEQUENCE</scope>
    <source>
        <strain evidence="3">NBC 00180</strain>
    </source>
</reference>
<keyword evidence="2" id="KW-0812">Transmembrane</keyword>
<evidence type="ECO:0000313" key="3">
    <source>
        <dbReference type="EMBL" id="WTP91318.1"/>
    </source>
</evidence>
<sequence>MEDTSSDKGFADSKGKDPDVKPKSKKKYSNFSVDDLQRRMKVTIDRAVKSGVKENRDGELVVRATNLALAKYFGVDVPTIEGWIGNGNPPEEMAGELGDIWYDLTNLGWATVQNCRRIYDIHAEEGVYTLNHELSKRDLRGETQEEEAQRWSLASNSILYPVATLGTAISSAFIAWAWMASSEAVRGSNNTAPGVADREERLGIGSLIASIFALVFFICVLAGGIIKCKQLYGGQGSNTRLQQRDVYSQRQQAKYKTGEKYRDLASDAANLEVDAAKESDGAKAERIRAIMNVKIEILENFIAEIMRECEELSRMLSRAPAFALPPTKAKDK</sequence>
<dbReference type="AlphaFoldDB" id="A0AAU1I9L1"/>
<feature type="transmembrane region" description="Helical" evidence="2">
    <location>
        <begin position="202"/>
        <end position="226"/>
    </location>
</feature>
<keyword evidence="2" id="KW-0472">Membrane</keyword>
<feature type="transmembrane region" description="Helical" evidence="2">
    <location>
        <begin position="158"/>
        <end position="179"/>
    </location>
</feature>